<dbReference type="Gene3D" id="1.10.220.150">
    <property type="entry name" value="Arf GTPase activating protein"/>
    <property type="match status" value="1"/>
</dbReference>
<keyword evidence="8" id="KW-1185">Reference proteome</keyword>
<keyword evidence="3" id="KW-0862">Zinc</keyword>
<organism evidence="7 8">
    <name type="scientific">Olea europaea subsp. europaea</name>
    <dbReference type="NCBI Taxonomy" id="158383"/>
    <lineage>
        <taxon>Eukaryota</taxon>
        <taxon>Viridiplantae</taxon>
        <taxon>Streptophyta</taxon>
        <taxon>Embryophyta</taxon>
        <taxon>Tracheophyta</taxon>
        <taxon>Spermatophyta</taxon>
        <taxon>Magnoliopsida</taxon>
        <taxon>eudicotyledons</taxon>
        <taxon>Gunneridae</taxon>
        <taxon>Pentapetalae</taxon>
        <taxon>asterids</taxon>
        <taxon>lamiids</taxon>
        <taxon>Lamiales</taxon>
        <taxon>Oleaceae</taxon>
        <taxon>Oleeae</taxon>
        <taxon>Olea</taxon>
    </lineage>
</organism>
<dbReference type="FunFam" id="1.10.220.150:FF:000005">
    <property type="entry name" value="Arf-GAP domain and FG repeat-containing protein 1"/>
    <property type="match status" value="1"/>
</dbReference>
<feature type="domain" description="Arf-GAP" evidence="6">
    <location>
        <begin position="12"/>
        <end position="130"/>
    </location>
</feature>
<evidence type="ECO:0000256" key="2">
    <source>
        <dbReference type="ARBA" id="ARBA00022771"/>
    </source>
</evidence>
<evidence type="ECO:0000313" key="7">
    <source>
        <dbReference type="EMBL" id="CAA3007864.1"/>
    </source>
</evidence>
<dbReference type="Pfam" id="PF01412">
    <property type="entry name" value="ArfGap"/>
    <property type="match status" value="1"/>
</dbReference>
<dbReference type="OrthoDB" id="6036at2759"/>
<feature type="region of interest" description="Disordered" evidence="5">
    <location>
        <begin position="265"/>
        <end position="290"/>
    </location>
</feature>
<accession>A0A8S0TPN2</accession>
<evidence type="ECO:0000256" key="1">
    <source>
        <dbReference type="ARBA" id="ARBA00022723"/>
    </source>
</evidence>
<evidence type="ECO:0000256" key="5">
    <source>
        <dbReference type="SAM" id="MobiDB-lite"/>
    </source>
</evidence>
<dbReference type="PANTHER" id="PTHR46085:SF3">
    <property type="entry name" value="ARF GTPASE ACTIVATING PROTEIN"/>
    <property type="match status" value="1"/>
</dbReference>
<dbReference type="SUPFAM" id="SSF57863">
    <property type="entry name" value="ArfGap/RecO-like zinc finger"/>
    <property type="match status" value="1"/>
</dbReference>
<dbReference type="AlphaFoldDB" id="A0A8S0TPN2"/>
<dbReference type="GO" id="GO:0008270">
    <property type="term" value="F:zinc ion binding"/>
    <property type="evidence" value="ECO:0007669"/>
    <property type="project" value="UniProtKB-KW"/>
</dbReference>
<dbReference type="InterPro" id="IPR001164">
    <property type="entry name" value="ArfGAP_dom"/>
</dbReference>
<feature type="compositionally biased region" description="Basic and acidic residues" evidence="5">
    <location>
        <begin position="200"/>
        <end position="239"/>
    </location>
</feature>
<name>A0A8S0TPN2_OLEEU</name>
<feature type="compositionally biased region" description="Low complexity" evidence="5">
    <location>
        <begin position="430"/>
        <end position="447"/>
    </location>
</feature>
<feature type="compositionally biased region" description="Basic and acidic residues" evidence="5">
    <location>
        <begin position="124"/>
        <end position="149"/>
    </location>
</feature>
<dbReference type="Gramene" id="OE9A055885T5">
    <property type="protein sequence ID" value="OE9A055885C5"/>
    <property type="gene ID" value="OE9A055885"/>
</dbReference>
<feature type="compositionally biased region" description="Low complexity" evidence="5">
    <location>
        <begin position="643"/>
        <end position="655"/>
    </location>
</feature>
<dbReference type="PANTHER" id="PTHR46085">
    <property type="entry name" value="ARFGAP/RECO-RELATED"/>
    <property type="match status" value="1"/>
</dbReference>
<reference evidence="7 8" key="1">
    <citation type="submission" date="2019-12" db="EMBL/GenBank/DDBJ databases">
        <authorList>
            <person name="Alioto T."/>
            <person name="Alioto T."/>
            <person name="Gomez Garrido J."/>
        </authorList>
    </citation>
    <scope>NUCLEOTIDE SEQUENCE [LARGE SCALE GENOMIC DNA]</scope>
</reference>
<evidence type="ECO:0000256" key="3">
    <source>
        <dbReference type="ARBA" id="ARBA00022833"/>
    </source>
</evidence>
<dbReference type="PROSITE" id="PS50115">
    <property type="entry name" value="ARFGAP"/>
    <property type="match status" value="1"/>
</dbReference>
<keyword evidence="1" id="KW-0479">Metal-binding</keyword>
<dbReference type="SMART" id="SM00105">
    <property type="entry name" value="ArfGap"/>
    <property type="match status" value="1"/>
</dbReference>
<dbReference type="InterPro" id="IPR038508">
    <property type="entry name" value="ArfGAP_dom_sf"/>
</dbReference>
<feature type="region of interest" description="Disordered" evidence="5">
    <location>
        <begin position="643"/>
        <end position="665"/>
    </location>
</feature>
<feature type="region of interest" description="Disordered" evidence="5">
    <location>
        <begin position="124"/>
        <end position="245"/>
    </location>
</feature>
<gene>
    <name evidence="7" type="ORF">OLEA9_A055885</name>
</gene>
<feature type="region of interest" description="Disordered" evidence="5">
    <location>
        <begin position="691"/>
        <end position="711"/>
    </location>
</feature>
<protein>
    <submittedName>
        <fullName evidence="7">Probable ADP-ribosylation factor GTPase-activating AGD14 isoform X1</fullName>
    </submittedName>
</protein>
<dbReference type="InterPro" id="IPR044820">
    <property type="entry name" value="AGD14-like"/>
</dbReference>
<dbReference type="CDD" id="cd08838">
    <property type="entry name" value="ArfGap_AGFG"/>
    <property type="match status" value="1"/>
</dbReference>
<feature type="region of interest" description="Disordered" evidence="5">
    <location>
        <begin position="430"/>
        <end position="480"/>
    </location>
</feature>
<dbReference type="EMBL" id="CACTIH010007286">
    <property type="protein sequence ID" value="CAA3007864.1"/>
    <property type="molecule type" value="Genomic_DNA"/>
</dbReference>
<feature type="compositionally biased region" description="Polar residues" evidence="5">
    <location>
        <begin position="698"/>
        <end position="711"/>
    </location>
</feature>
<evidence type="ECO:0000256" key="4">
    <source>
        <dbReference type="PROSITE-ProRule" id="PRU00288"/>
    </source>
</evidence>
<keyword evidence="2 4" id="KW-0863">Zinc-finger</keyword>
<feature type="compositionally biased region" description="Basic and acidic residues" evidence="5">
    <location>
        <begin position="180"/>
        <end position="193"/>
    </location>
</feature>
<proteinExistence type="predicted"/>
<sequence length="711" mass="75804">MGSRVKEDEKNEKIIRNLLKLQENRRCINCNSLGPQYVCTNFSTFICTTCSGVHREFTHRVKSVSMAKFTPQEVSALQGGGNASAREIYLKEWDPQLNSLPDGSNIDRLRGFIKHVYVDRRYTGEGSFEKPPRAKVGETEDYNENRRIDTYQGGSRSPLYEDTYERRYNDRPSTGGRSPGYDRDSRQHGDYKKSPARVDVVNDWRREDRFGNGRKSEDRSSDGGSRLDSRSPDHQRDLETPSPPVVLPIRELLGENVSPLRVAEPHTAGGRSADDSVHTRGIASSSSLASSNVNPAEVKMVTSLIDFDSAPAPEPPVTAAVPQTQQVVTATSAMQPTSSGDNWANFDSVPDVKVAQAASNSNSVLDVLSELSIPASAPGPSAGSHGNDMFNSLSGNVPAFPSGSSQTSSFGSAYGGTAYPAAAISNSAMVSPAGAPSASPSTAPILPTGKGNSFDNAFTGGTWPAIQPQQPPVFPGIAGLPNSQPVTVGGPSSNQPWNSLVGSNAHRPPGVELQTSQTVTMPAMQTSIGVATQSYSEVKASGRTELPADLFTANYSSFTPPVPGWHSRPFQGTGFPMQYMPMSTATFQQVSRPSNPFDVRNDFSVQAAMFPSMVSLQAALPNIAPSSNLGTFQHVSSLPTQSPSYASAISPSSYQGQQVPGNMTMRPQGLAGFGLEAPAFVSTNPNLHLTGLHPAPASPNNFSSARGNPFG</sequence>
<dbReference type="GO" id="GO:0005096">
    <property type="term" value="F:GTPase activator activity"/>
    <property type="evidence" value="ECO:0007669"/>
    <property type="project" value="InterPro"/>
</dbReference>
<dbReference type="PRINTS" id="PR00405">
    <property type="entry name" value="REVINTRACTNG"/>
</dbReference>
<evidence type="ECO:0000259" key="6">
    <source>
        <dbReference type="PROSITE" id="PS50115"/>
    </source>
</evidence>
<dbReference type="Proteomes" id="UP000594638">
    <property type="component" value="Unassembled WGS sequence"/>
</dbReference>
<evidence type="ECO:0000313" key="8">
    <source>
        <dbReference type="Proteomes" id="UP000594638"/>
    </source>
</evidence>
<comment type="caution">
    <text evidence="7">The sequence shown here is derived from an EMBL/GenBank/DDBJ whole genome shotgun (WGS) entry which is preliminary data.</text>
</comment>
<dbReference type="InterPro" id="IPR037278">
    <property type="entry name" value="ARFGAP/RecO"/>
</dbReference>